<proteinExistence type="predicted"/>
<reference evidence="1" key="1">
    <citation type="journal article" date="2014" name="Front. Microbiol.">
        <title>High frequency of phylogenetically diverse reductive dehalogenase-homologous genes in deep subseafloor sedimentary metagenomes.</title>
        <authorList>
            <person name="Kawai M."/>
            <person name="Futagami T."/>
            <person name="Toyoda A."/>
            <person name="Takaki Y."/>
            <person name="Nishi S."/>
            <person name="Hori S."/>
            <person name="Arai W."/>
            <person name="Tsubouchi T."/>
            <person name="Morono Y."/>
            <person name="Uchiyama I."/>
            <person name="Ito T."/>
            <person name="Fujiyama A."/>
            <person name="Inagaki F."/>
            <person name="Takami H."/>
        </authorList>
    </citation>
    <scope>NUCLEOTIDE SEQUENCE</scope>
    <source>
        <strain evidence="1">Expedition CK06-06</strain>
    </source>
</reference>
<dbReference type="AlphaFoldDB" id="X1KT46"/>
<evidence type="ECO:0000313" key="1">
    <source>
        <dbReference type="EMBL" id="GAH96790.1"/>
    </source>
</evidence>
<organism evidence="1">
    <name type="scientific">marine sediment metagenome</name>
    <dbReference type="NCBI Taxonomy" id="412755"/>
    <lineage>
        <taxon>unclassified sequences</taxon>
        <taxon>metagenomes</taxon>
        <taxon>ecological metagenomes</taxon>
    </lineage>
</organism>
<name>X1KT46_9ZZZZ</name>
<sequence length="34" mass="3948">DKTDGNRKGHVSPRDGSVHWEDEIFSDNRVMLHL</sequence>
<dbReference type="EMBL" id="BARU01049853">
    <property type="protein sequence ID" value="GAH96790.1"/>
    <property type="molecule type" value="Genomic_DNA"/>
</dbReference>
<feature type="non-terminal residue" evidence="1">
    <location>
        <position position="34"/>
    </location>
</feature>
<feature type="non-terminal residue" evidence="1">
    <location>
        <position position="1"/>
    </location>
</feature>
<comment type="caution">
    <text evidence="1">The sequence shown here is derived from an EMBL/GenBank/DDBJ whole genome shotgun (WGS) entry which is preliminary data.</text>
</comment>
<accession>X1KT46</accession>
<protein>
    <submittedName>
        <fullName evidence="1">Uncharacterized protein</fullName>
    </submittedName>
</protein>
<gene>
    <name evidence="1" type="ORF">S03H2_73078</name>
</gene>